<reference evidence="5 6" key="1">
    <citation type="journal article" date="2009" name="Science">
        <title>Green evolution and dynamic adaptations revealed by genomes of the marine picoeukaryotes Micromonas.</title>
        <authorList>
            <person name="Worden A.Z."/>
            <person name="Lee J.H."/>
            <person name="Mock T."/>
            <person name="Rouze P."/>
            <person name="Simmons M.P."/>
            <person name="Aerts A.L."/>
            <person name="Allen A.E."/>
            <person name="Cuvelier M.L."/>
            <person name="Derelle E."/>
            <person name="Everett M.V."/>
            <person name="Foulon E."/>
            <person name="Grimwood J."/>
            <person name="Gundlach H."/>
            <person name="Henrissat B."/>
            <person name="Napoli C."/>
            <person name="McDonald S.M."/>
            <person name="Parker M.S."/>
            <person name="Rombauts S."/>
            <person name="Salamov A."/>
            <person name="Von Dassow P."/>
            <person name="Badger J.H."/>
            <person name="Coutinho P.M."/>
            <person name="Demir E."/>
            <person name="Dubchak I."/>
            <person name="Gentemann C."/>
            <person name="Eikrem W."/>
            <person name="Gready J.E."/>
            <person name="John U."/>
            <person name="Lanier W."/>
            <person name="Lindquist E.A."/>
            <person name="Lucas S."/>
            <person name="Mayer K.F."/>
            <person name="Moreau H."/>
            <person name="Not F."/>
            <person name="Otillar R."/>
            <person name="Panaud O."/>
            <person name="Pangilinan J."/>
            <person name="Paulsen I."/>
            <person name="Piegu B."/>
            <person name="Poliakov A."/>
            <person name="Robbens S."/>
            <person name="Schmutz J."/>
            <person name="Toulza E."/>
            <person name="Wyss T."/>
            <person name="Zelensky A."/>
            <person name="Zhou K."/>
            <person name="Armbrust E.V."/>
            <person name="Bhattacharya D."/>
            <person name="Goodenough U.W."/>
            <person name="Van de Peer Y."/>
            <person name="Grigoriev I.V."/>
        </authorList>
    </citation>
    <scope>NUCLEOTIDE SEQUENCE [LARGE SCALE GENOMIC DNA]</scope>
    <source>
        <strain evidence="6">RCC299 / NOUM17</strain>
    </source>
</reference>
<evidence type="ECO:0000313" key="6">
    <source>
        <dbReference type="Proteomes" id="UP000002009"/>
    </source>
</evidence>
<dbReference type="InterPro" id="IPR003959">
    <property type="entry name" value="ATPase_AAA_core"/>
</dbReference>
<dbReference type="eggNOG" id="KOG0730">
    <property type="taxonomic scope" value="Eukaryota"/>
</dbReference>
<dbReference type="SMART" id="SM00382">
    <property type="entry name" value="AAA"/>
    <property type="match status" value="2"/>
</dbReference>
<name>C1FE30_MICCC</name>
<organism evidence="5 6">
    <name type="scientific">Micromonas commoda (strain RCC299 / NOUM17 / CCMP2709)</name>
    <name type="common">Picoplanktonic green alga</name>
    <dbReference type="NCBI Taxonomy" id="296587"/>
    <lineage>
        <taxon>Eukaryota</taxon>
        <taxon>Viridiplantae</taxon>
        <taxon>Chlorophyta</taxon>
        <taxon>Mamiellophyceae</taxon>
        <taxon>Mamiellales</taxon>
        <taxon>Mamiellaceae</taxon>
        <taxon>Micromonas</taxon>
    </lineage>
</organism>
<dbReference type="OrthoDB" id="5421at2759"/>
<dbReference type="InterPro" id="IPR003593">
    <property type="entry name" value="AAA+_ATPase"/>
</dbReference>
<dbReference type="STRING" id="296587.C1FE30"/>
<protein>
    <recommendedName>
        <fullName evidence="4">AAA+ ATPase domain-containing protein</fullName>
    </recommendedName>
</protein>
<dbReference type="InterPro" id="IPR041569">
    <property type="entry name" value="AAA_lid_3"/>
</dbReference>
<accession>C1FE30</accession>
<keyword evidence="6" id="KW-1185">Reference proteome</keyword>
<evidence type="ECO:0000256" key="1">
    <source>
        <dbReference type="ARBA" id="ARBA00022741"/>
    </source>
</evidence>
<dbReference type="Proteomes" id="UP000002009">
    <property type="component" value="Chromosome 1"/>
</dbReference>
<dbReference type="GO" id="GO:0005524">
    <property type="term" value="F:ATP binding"/>
    <property type="evidence" value="ECO:0007669"/>
    <property type="project" value="UniProtKB-KW"/>
</dbReference>
<feature type="domain" description="AAA+ ATPase" evidence="4">
    <location>
        <begin position="26"/>
        <end position="179"/>
    </location>
</feature>
<dbReference type="GO" id="GO:0016887">
    <property type="term" value="F:ATP hydrolysis activity"/>
    <property type="evidence" value="ECO:0007669"/>
    <property type="project" value="InterPro"/>
</dbReference>
<dbReference type="InterPro" id="IPR050168">
    <property type="entry name" value="AAA_ATPase_domain"/>
</dbReference>
<dbReference type="AlphaFoldDB" id="C1FE30"/>
<gene>
    <name evidence="5" type="ORF">MICPUN_78168</name>
</gene>
<keyword evidence="1" id="KW-0547">Nucleotide-binding</keyword>
<evidence type="ECO:0000313" key="5">
    <source>
        <dbReference type="EMBL" id="ACO68495.1"/>
    </source>
</evidence>
<dbReference type="PANTHER" id="PTHR23077:SF117">
    <property type="entry name" value="AAA+ ATPASE DOMAIN-CONTAINING PROTEIN"/>
    <property type="match status" value="1"/>
</dbReference>
<dbReference type="InterPro" id="IPR027417">
    <property type="entry name" value="P-loop_NTPase"/>
</dbReference>
<dbReference type="KEGG" id="mis:MICPUN_78168"/>
<dbReference type="SUPFAM" id="SSF52540">
    <property type="entry name" value="P-loop containing nucleoside triphosphate hydrolases"/>
    <property type="match status" value="2"/>
</dbReference>
<dbReference type="RefSeq" id="XP_002507237.1">
    <property type="nucleotide sequence ID" value="XM_002507191.1"/>
</dbReference>
<dbReference type="Gene3D" id="1.10.8.60">
    <property type="match status" value="2"/>
</dbReference>
<dbReference type="InParanoid" id="C1FE30"/>
<dbReference type="PANTHER" id="PTHR23077">
    <property type="entry name" value="AAA-FAMILY ATPASE"/>
    <property type="match status" value="1"/>
</dbReference>
<dbReference type="EMBL" id="CP001574">
    <property type="protein sequence ID" value="ACO68495.1"/>
    <property type="molecule type" value="Genomic_DNA"/>
</dbReference>
<dbReference type="Gene3D" id="3.40.50.300">
    <property type="entry name" value="P-loop containing nucleotide triphosphate hydrolases"/>
    <property type="match status" value="2"/>
</dbReference>
<dbReference type="FunCoup" id="C1FE30">
    <property type="interactions" value="361"/>
</dbReference>
<evidence type="ECO:0000259" key="4">
    <source>
        <dbReference type="SMART" id="SM00382"/>
    </source>
</evidence>
<evidence type="ECO:0000256" key="3">
    <source>
        <dbReference type="ARBA" id="ARBA00023054"/>
    </source>
</evidence>
<dbReference type="FunFam" id="3.40.50.300:FF:001025">
    <property type="entry name" value="ATPase family, AAA domain-containing 2B"/>
    <property type="match status" value="1"/>
</dbReference>
<dbReference type="Pfam" id="PF17862">
    <property type="entry name" value="AAA_lid_3"/>
    <property type="match status" value="2"/>
</dbReference>
<dbReference type="OMA" id="DRHIYVA"/>
<evidence type="ECO:0000256" key="2">
    <source>
        <dbReference type="ARBA" id="ARBA00022840"/>
    </source>
</evidence>
<sequence>MHSPIREAIIWPTLHAEDARALGAKFPRGVLVHGPPGVGKTSISLIAATDVGASVHALNAGDIFGPYVGDTEARMRAAFRSAQRDAKRGRPSFIMLDEIDTLCPARVISRDSAPHGSRHVTQLLTLMDCGLSSERNYKNDKPGDSYPLVLATTNRPDVLDAALRRPGRFDIEVEIKLPCAVEREIILRQYTQLLLMGSDVCLKTIAERTQGYSGADLSALCREAAMLAISRRNTDKPFESITASDVSVSDGDFSEACRRMRASLIRGVDVDLNPVKWEDIGGLDDVKEQLQKTVEWPLLHADAFLRLGLSPPRGVLLYGPPGCAKTTLARAAATASGATIISLSAADVFSKYVGEGEVLLRDTFSRAQRLAPAIILLDEIDGMVGSRGSDHASNNSEIGARILSVLLTEMDGLDQSKAGIVLATTNRVKSVDPALMRPGRLDVKINIPKPGETARFALLRACSRNVPLDDDVDLFAIASRAKVFTGAELSNVVREAAITALRENIHAKSVAQRHLEAALVAMIP</sequence>
<proteinExistence type="predicted"/>
<keyword evidence="2" id="KW-0067">ATP-binding</keyword>
<dbReference type="GeneID" id="8250551"/>
<dbReference type="Pfam" id="PF00004">
    <property type="entry name" value="AAA"/>
    <property type="match status" value="2"/>
</dbReference>
<feature type="domain" description="AAA+ ATPase" evidence="4">
    <location>
        <begin position="311"/>
        <end position="451"/>
    </location>
</feature>
<keyword evidence="3" id="KW-0175">Coiled coil</keyword>